<dbReference type="InParanoid" id="A0A165NJX0"/>
<feature type="signal peptide" evidence="1">
    <location>
        <begin position="1"/>
        <end position="22"/>
    </location>
</feature>
<reference evidence="2 3" key="1">
    <citation type="journal article" date="2016" name="Mol. Biol. Evol.">
        <title>Comparative Genomics of Early-Diverging Mushroom-Forming Fungi Provides Insights into the Origins of Lignocellulose Decay Capabilities.</title>
        <authorList>
            <person name="Nagy L.G."/>
            <person name="Riley R."/>
            <person name="Tritt A."/>
            <person name="Adam C."/>
            <person name="Daum C."/>
            <person name="Floudas D."/>
            <person name="Sun H."/>
            <person name="Yadav J.S."/>
            <person name="Pangilinan J."/>
            <person name="Larsson K.H."/>
            <person name="Matsuura K."/>
            <person name="Barry K."/>
            <person name="Labutti K."/>
            <person name="Kuo R."/>
            <person name="Ohm R.A."/>
            <person name="Bhattacharya S.S."/>
            <person name="Shirouzu T."/>
            <person name="Yoshinaga Y."/>
            <person name="Martin F.M."/>
            <person name="Grigoriev I.V."/>
            <person name="Hibbett D.S."/>
        </authorList>
    </citation>
    <scope>NUCLEOTIDE SEQUENCE [LARGE SCALE GENOMIC DNA]</scope>
    <source>
        <strain evidence="2 3">HHB14362 ss-1</strain>
    </source>
</reference>
<feature type="chain" id="PRO_5007863184" evidence="1">
    <location>
        <begin position="23"/>
        <end position="86"/>
    </location>
</feature>
<dbReference type="Proteomes" id="UP000076761">
    <property type="component" value="Unassembled WGS sequence"/>
</dbReference>
<keyword evidence="1" id="KW-0732">Signal</keyword>
<evidence type="ECO:0000256" key="1">
    <source>
        <dbReference type="SAM" id="SignalP"/>
    </source>
</evidence>
<evidence type="ECO:0000313" key="2">
    <source>
        <dbReference type="EMBL" id="KZT19749.1"/>
    </source>
</evidence>
<proteinExistence type="predicted"/>
<keyword evidence="3" id="KW-1185">Reference proteome</keyword>
<dbReference type="AlphaFoldDB" id="A0A165NJX0"/>
<organism evidence="2 3">
    <name type="scientific">Neolentinus lepideus HHB14362 ss-1</name>
    <dbReference type="NCBI Taxonomy" id="1314782"/>
    <lineage>
        <taxon>Eukaryota</taxon>
        <taxon>Fungi</taxon>
        <taxon>Dikarya</taxon>
        <taxon>Basidiomycota</taxon>
        <taxon>Agaricomycotina</taxon>
        <taxon>Agaricomycetes</taxon>
        <taxon>Gloeophyllales</taxon>
        <taxon>Gloeophyllaceae</taxon>
        <taxon>Neolentinus</taxon>
    </lineage>
</organism>
<gene>
    <name evidence="2" type="ORF">NEOLEDRAFT_1141628</name>
</gene>
<sequence>MPCIAAGISPTFLALFLALGDSKHKLNTHSAIHADNLSDWQVVRAPGYNWSFSGVEEGMSLSIYVTAMDWDGGSQLIQEVSRERCA</sequence>
<dbReference type="EMBL" id="KV425634">
    <property type="protein sequence ID" value="KZT19749.1"/>
    <property type="molecule type" value="Genomic_DNA"/>
</dbReference>
<protein>
    <submittedName>
        <fullName evidence="2">Uncharacterized protein</fullName>
    </submittedName>
</protein>
<name>A0A165NJX0_9AGAM</name>
<accession>A0A165NJX0</accession>
<evidence type="ECO:0000313" key="3">
    <source>
        <dbReference type="Proteomes" id="UP000076761"/>
    </source>
</evidence>